<evidence type="ECO:0000313" key="3">
    <source>
        <dbReference type="EMBL" id="KAL3851431.1"/>
    </source>
</evidence>
<dbReference type="EMBL" id="JBJXBP010000001">
    <property type="protein sequence ID" value="KAL3851431.1"/>
    <property type="molecule type" value="Genomic_DNA"/>
</dbReference>
<keyword evidence="1" id="KW-0472">Membrane</keyword>
<keyword evidence="1" id="KW-1133">Transmembrane helix</keyword>
<sequence length="170" mass="19494">MYIWTIISFLIRAQFISVHSFPFHFKITPPPPIPLLRPVPLSSAAVAPPLPLLHFPFLLLPLNPRRNSPFPLNPRRHSSHLLSTRDGHSPPEPAAAQLHFRLLSTPVAVIHPQNLRRQPFTHHQPQPRPAPPNQQETLQEHVLERIGKSHYLIFLLLYNFCLGLLNFICI</sequence>
<dbReference type="Proteomes" id="UP001634393">
    <property type="component" value="Unassembled WGS sequence"/>
</dbReference>
<feature type="chain" id="PRO_5044815005" evidence="2">
    <location>
        <begin position="21"/>
        <end position="170"/>
    </location>
</feature>
<comment type="caution">
    <text evidence="3">The sequence shown here is derived from an EMBL/GenBank/DDBJ whole genome shotgun (WGS) entry which is preliminary data.</text>
</comment>
<organism evidence="3 4">
    <name type="scientific">Penstemon smallii</name>
    <dbReference type="NCBI Taxonomy" id="265156"/>
    <lineage>
        <taxon>Eukaryota</taxon>
        <taxon>Viridiplantae</taxon>
        <taxon>Streptophyta</taxon>
        <taxon>Embryophyta</taxon>
        <taxon>Tracheophyta</taxon>
        <taxon>Spermatophyta</taxon>
        <taxon>Magnoliopsida</taxon>
        <taxon>eudicotyledons</taxon>
        <taxon>Gunneridae</taxon>
        <taxon>Pentapetalae</taxon>
        <taxon>asterids</taxon>
        <taxon>lamiids</taxon>
        <taxon>Lamiales</taxon>
        <taxon>Plantaginaceae</taxon>
        <taxon>Cheloneae</taxon>
        <taxon>Penstemon</taxon>
    </lineage>
</organism>
<accession>A0ABD3URK6</accession>
<reference evidence="3 4" key="1">
    <citation type="submission" date="2024-12" db="EMBL/GenBank/DDBJ databases">
        <title>The unique morphological basis and parallel evolutionary history of personate flowers in Penstemon.</title>
        <authorList>
            <person name="Depatie T.H."/>
            <person name="Wessinger C.A."/>
        </authorList>
    </citation>
    <scope>NUCLEOTIDE SEQUENCE [LARGE SCALE GENOMIC DNA]</scope>
    <source>
        <strain evidence="3">WTNN_2</strain>
        <tissue evidence="3">Leaf</tissue>
    </source>
</reference>
<evidence type="ECO:0000313" key="4">
    <source>
        <dbReference type="Proteomes" id="UP001634393"/>
    </source>
</evidence>
<name>A0ABD3URK6_9LAMI</name>
<keyword evidence="4" id="KW-1185">Reference proteome</keyword>
<evidence type="ECO:0000256" key="2">
    <source>
        <dbReference type="SAM" id="SignalP"/>
    </source>
</evidence>
<feature type="signal peptide" evidence="2">
    <location>
        <begin position="1"/>
        <end position="20"/>
    </location>
</feature>
<keyword evidence="2" id="KW-0732">Signal</keyword>
<protein>
    <submittedName>
        <fullName evidence="3">Uncharacterized protein</fullName>
    </submittedName>
</protein>
<gene>
    <name evidence="3" type="ORF">ACJIZ3_013313</name>
</gene>
<dbReference type="AlphaFoldDB" id="A0ABD3URK6"/>
<keyword evidence="1" id="KW-0812">Transmembrane</keyword>
<proteinExistence type="predicted"/>
<feature type="transmembrane region" description="Helical" evidence="1">
    <location>
        <begin position="151"/>
        <end position="168"/>
    </location>
</feature>
<evidence type="ECO:0000256" key="1">
    <source>
        <dbReference type="SAM" id="Phobius"/>
    </source>
</evidence>